<evidence type="ECO:0000256" key="1">
    <source>
        <dbReference type="SAM" id="SignalP"/>
    </source>
</evidence>
<feature type="signal peptide" evidence="1">
    <location>
        <begin position="1"/>
        <end position="20"/>
    </location>
</feature>
<dbReference type="Proteomes" id="UP001596317">
    <property type="component" value="Unassembled WGS sequence"/>
</dbReference>
<sequence length="320" mass="33093">MTFSLRAFSLGLLLAGSALAQPAGSDLFSRLTEGERALLLAAAGVSAADAFRPGQLPSAVPFRLPTLPGQNLLGSVVRPDTMLVVVRSAATPEAAQLAANKALSAEGWRAQYEDTPEGDRVFALSTAEAATTSVRPQCKPGVPGALTVSASAVPGGSQVVYSFYTFAGMSALCPASLEWTDPAYQNYFSPGRGVPSRDPLAALRATGLVLPSLPAPAGARVSPAGSSFGESSYSTYATVRTAQAPVTVLDHYLGALRAQGWVPATTKRSTEGLWTVALTARQGGRERRATLSVMPRTEPANPGAAGLNRVDVQFAVGDAF</sequence>
<accession>A0ABW1ZGL0</accession>
<proteinExistence type="predicted"/>
<comment type="caution">
    <text evidence="2">The sequence shown here is derived from an EMBL/GenBank/DDBJ whole genome shotgun (WGS) entry which is preliminary data.</text>
</comment>
<organism evidence="2 3">
    <name type="scientific">Deinococcus multiflagellatus</name>
    <dbReference type="NCBI Taxonomy" id="1656887"/>
    <lineage>
        <taxon>Bacteria</taxon>
        <taxon>Thermotogati</taxon>
        <taxon>Deinococcota</taxon>
        <taxon>Deinococci</taxon>
        <taxon>Deinococcales</taxon>
        <taxon>Deinococcaceae</taxon>
        <taxon>Deinococcus</taxon>
    </lineage>
</organism>
<gene>
    <name evidence="2" type="ORF">ACFP90_02760</name>
</gene>
<feature type="chain" id="PRO_5046675183" evidence="1">
    <location>
        <begin position="21"/>
        <end position="320"/>
    </location>
</feature>
<keyword evidence="3" id="KW-1185">Reference proteome</keyword>
<protein>
    <submittedName>
        <fullName evidence="2">Uncharacterized protein</fullName>
    </submittedName>
</protein>
<evidence type="ECO:0000313" key="3">
    <source>
        <dbReference type="Proteomes" id="UP001596317"/>
    </source>
</evidence>
<dbReference type="EMBL" id="JBHSWB010000001">
    <property type="protein sequence ID" value="MFC6659412.1"/>
    <property type="molecule type" value="Genomic_DNA"/>
</dbReference>
<dbReference type="RefSeq" id="WP_224604321.1">
    <property type="nucleotide sequence ID" value="NZ_JAIQXV010000001.1"/>
</dbReference>
<keyword evidence="1" id="KW-0732">Signal</keyword>
<evidence type="ECO:0000313" key="2">
    <source>
        <dbReference type="EMBL" id="MFC6659412.1"/>
    </source>
</evidence>
<name>A0ABW1ZGL0_9DEIO</name>
<reference evidence="3" key="1">
    <citation type="journal article" date="2019" name="Int. J. Syst. Evol. Microbiol.">
        <title>The Global Catalogue of Microorganisms (GCM) 10K type strain sequencing project: providing services to taxonomists for standard genome sequencing and annotation.</title>
        <authorList>
            <consortium name="The Broad Institute Genomics Platform"/>
            <consortium name="The Broad Institute Genome Sequencing Center for Infectious Disease"/>
            <person name="Wu L."/>
            <person name="Ma J."/>
        </authorList>
    </citation>
    <scope>NUCLEOTIDE SEQUENCE [LARGE SCALE GENOMIC DNA]</scope>
    <source>
        <strain evidence="3">CCUG 63830</strain>
    </source>
</reference>